<name>A0A2W4SUK7_9GAMM</name>
<dbReference type="GO" id="GO:0047527">
    <property type="term" value="F:2,3-dihydroxybenzoate-serine ligase activity"/>
    <property type="evidence" value="ECO:0007669"/>
    <property type="project" value="TreeGrafter"/>
</dbReference>
<dbReference type="CDD" id="cd19531">
    <property type="entry name" value="LCL_NRPS-like"/>
    <property type="match status" value="2"/>
</dbReference>
<dbReference type="InterPro" id="IPR025110">
    <property type="entry name" value="AMP-bd_C"/>
</dbReference>
<comment type="similarity">
    <text evidence="2">Belongs to the ATP-dependent AMP-binding enzyme family.</text>
</comment>
<dbReference type="Pfam" id="PF00501">
    <property type="entry name" value="AMP-binding"/>
    <property type="match status" value="2"/>
</dbReference>
<dbReference type="InterPro" id="IPR023213">
    <property type="entry name" value="CAT-like_dom_sf"/>
</dbReference>
<evidence type="ECO:0000313" key="8">
    <source>
        <dbReference type="Proteomes" id="UP000249396"/>
    </source>
</evidence>
<dbReference type="FunFam" id="3.40.50.980:FF:000001">
    <property type="entry name" value="Non-ribosomal peptide synthetase"/>
    <property type="match status" value="2"/>
</dbReference>
<dbReference type="Pfam" id="PF13193">
    <property type="entry name" value="AMP-binding_C"/>
    <property type="match status" value="2"/>
</dbReference>
<dbReference type="EMBL" id="QJPH01000360">
    <property type="protein sequence ID" value="PZN76364.1"/>
    <property type="molecule type" value="Genomic_DNA"/>
</dbReference>
<dbReference type="GO" id="GO:0031177">
    <property type="term" value="F:phosphopantetheine binding"/>
    <property type="evidence" value="ECO:0007669"/>
    <property type="project" value="InterPro"/>
</dbReference>
<dbReference type="InterPro" id="IPR010071">
    <property type="entry name" value="AA_adenyl_dom"/>
</dbReference>
<evidence type="ECO:0000256" key="2">
    <source>
        <dbReference type="ARBA" id="ARBA00006432"/>
    </source>
</evidence>
<feature type="domain" description="Carrier" evidence="6">
    <location>
        <begin position="970"/>
        <end position="1045"/>
    </location>
</feature>
<keyword evidence="4" id="KW-0597">Phosphoprotein</keyword>
<dbReference type="SUPFAM" id="SSF52777">
    <property type="entry name" value="CoA-dependent acyltransferases"/>
    <property type="match status" value="4"/>
</dbReference>
<evidence type="ECO:0000256" key="4">
    <source>
        <dbReference type="ARBA" id="ARBA00022553"/>
    </source>
</evidence>
<dbReference type="PROSITE" id="PS50075">
    <property type="entry name" value="CARRIER"/>
    <property type="match status" value="2"/>
</dbReference>
<evidence type="ECO:0000256" key="5">
    <source>
        <dbReference type="SAM" id="MobiDB-lite"/>
    </source>
</evidence>
<protein>
    <submittedName>
        <fullName evidence="7">Non-ribosomal peptide synthetase</fullName>
    </submittedName>
</protein>
<dbReference type="NCBIfam" id="TIGR01733">
    <property type="entry name" value="AA-adenyl-dom"/>
    <property type="match status" value="2"/>
</dbReference>
<comment type="cofactor">
    <cofactor evidence="1">
        <name>pantetheine 4'-phosphate</name>
        <dbReference type="ChEBI" id="CHEBI:47942"/>
    </cofactor>
</comment>
<evidence type="ECO:0000259" key="6">
    <source>
        <dbReference type="PROSITE" id="PS50075"/>
    </source>
</evidence>
<dbReference type="Gene3D" id="3.30.559.30">
    <property type="entry name" value="Nonribosomal peptide synthetase, condensation domain"/>
    <property type="match status" value="2"/>
</dbReference>
<dbReference type="Gene3D" id="3.30.559.10">
    <property type="entry name" value="Chloramphenicol acetyltransferase-like domain"/>
    <property type="match status" value="2"/>
</dbReference>
<keyword evidence="3" id="KW-0596">Phosphopantetheine</keyword>
<dbReference type="GO" id="GO:0005829">
    <property type="term" value="C:cytosol"/>
    <property type="evidence" value="ECO:0007669"/>
    <property type="project" value="TreeGrafter"/>
</dbReference>
<feature type="region of interest" description="Disordered" evidence="5">
    <location>
        <begin position="2115"/>
        <end position="2151"/>
    </location>
</feature>
<dbReference type="Gene3D" id="2.30.38.10">
    <property type="entry name" value="Luciferase, Domain 3"/>
    <property type="match status" value="2"/>
</dbReference>
<dbReference type="Gene3D" id="3.40.50.980">
    <property type="match status" value="4"/>
</dbReference>
<gene>
    <name evidence="7" type="ORF">DM484_16790</name>
</gene>
<dbReference type="InterPro" id="IPR006162">
    <property type="entry name" value="Ppantetheine_attach_site"/>
</dbReference>
<evidence type="ECO:0000256" key="1">
    <source>
        <dbReference type="ARBA" id="ARBA00001957"/>
    </source>
</evidence>
<dbReference type="Gene3D" id="1.10.1200.10">
    <property type="entry name" value="ACP-like"/>
    <property type="match status" value="2"/>
</dbReference>
<dbReference type="PROSITE" id="PS00012">
    <property type="entry name" value="PHOSPHOPANTETHEINE"/>
    <property type="match status" value="1"/>
</dbReference>
<dbReference type="Pfam" id="PF00550">
    <property type="entry name" value="PP-binding"/>
    <property type="match status" value="2"/>
</dbReference>
<dbReference type="SUPFAM" id="SSF56801">
    <property type="entry name" value="Acetyl-CoA synthetase-like"/>
    <property type="match status" value="2"/>
</dbReference>
<dbReference type="InterPro" id="IPR000873">
    <property type="entry name" value="AMP-dep_synth/lig_dom"/>
</dbReference>
<dbReference type="SMART" id="SM00823">
    <property type="entry name" value="PKS_PP"/>
    <property type="match status" value="2"/>
</dbReference>
<dbReference type="FunFam" id="2.30.38.10:FF:000001">
    <property type="entry name" value="Non-ribosomal peptide synthetase PvdI"/>
    <property type="match status" value="1"/>
</dbReference>
<dbReference type="PROSITE" id="PS00455">
    <property type="entry name" value="AMP_BINDING"/>
    <property type="match status" value="2"/>
</dbReference>
<dbReference type="InterPro" id="IPR009081">
    <property type="entry name" value="PP-bd_ACP"/>
</dbReference>
<dbReference type="SUPFAM" id="SSF47336">
    <property type="entry name" value="ACP-like"/>
    <property type="match status" value="2"/>
</dbReference>
<dbReference type="Pfam" id="PF00668">
    <property type="entry name" value="Condensation"/>
    <property type="match status" value="2"/>
</dbReference>
<dbReference type="GO" id="GO:0043041">
    <property type="term" value="P:amino acid activation for nonribosomal peptide biosynthetic process"/>
    <property type="evidence" value="ECO:0007669"/>
    <property type="project" value="TreeGrafter"/>
</dbReference>
<evidence type="ECO:0000256" key="3">
    <source>
        <dbReference type="ARBA" id="ARBA00022450"/>
    </source>
</evidence>
<dbReference type="PANTHER" id="PTHR45527:SF1">
    <property type="entry name" value="FATTY ACID SYNTHASE"/>
    <property type="match status" value="1"/>
</dbReference>
<dbReference type="GO" id="GO:0009239">
    <property type="term" value="P:enterobactin biosynthetic process"/>
    <property type="evidence" value="ECO:0007669"/>
    <property type="project" value="TreeGrafter"/>
</dbReference>
<dbReference type="Proteomes" id="UP000249396">
    <property type="component" value="Unassembled WGS sequence"/>
</dbReference>
<organism evidence="7 8">
    <name type="scientific">Candidatus Methylumidiphilus alinenensis</name>
    <dbReference type="NCBI Taxonomy" id="2202197"/>
    <lineage>
        <taxon>Bacteria</taxon>
        <taxon>Pseudomonadati</taxon>
        <taxon>Pseudomonadota</taxon>
        <taxon>Gammaproteobacteria</taxon>
        <taxon>Methylococcales</taxon>
        <taxon>Candidatus Methylumidiphilus</taxon>
    </lineage>
</organism>
<evidence type="ECO:0000313" key="7">
    <source>
        <dbReference type="EMBL" id="PZN76364.1"/>
    </source>
</evidence>
<proteinExistence type="inferred from homology"/>
<dbReference type="CDD" id="cd12116">
    <property type="entry name" value="A_NRPS_Ta1_like"/>
    <property type="match status" value="1"/>
</dbReference>
<comment type="caution">
    <text evidence="7">The sequence shown here is derived from an EMBL/GenBank/DDBJ whole genome shotgun (WGS) entry which is preliminary data.</text>
</comment>
<dbReference type="NCBIfam" id="NF003417">
    <property type="entry name" value="PRK04813.1"/>
    <property type="match status" value="2"/>
</dbReference>
<dbReference type="FunFam" id="3.30.300.30:FF:000010">
    <property type="entry name" value="Enterobactin synthetase component F"/>
    <property type="match status" value="2"/>
</dbReference>
<dbReference type="InterPro" id="IPR020806">
    <property type="entry name" value="PKS_PP-bd"/>
</dbReference>
<dbReference type="PANTHER" id="PTHR45527">
    <property type="entry name" value="NONRIBOSOMAL PEPTIDE SYNTHETASE"/>
    <property type="match status" value="1"/>
</dbReference>
<dbReference type="FunFam" id="1.10.1200.10:FF:000005">
    <property type="entry name" value="Nonribosomal peptide synthetase 1"/>
    <property type="match status" value="1"/>
</dbReference>
<reference evidence="7 8" key="1">
    <citation type="journal article" date="2018" name="Aquat. Microb. Ecol.">
        <title>Gammaproteobacterial methanotrophs dominate.</title>
        <authorList>
            <person name="Rissanen A.J."/>
            <person name="Saarenheimo J."/>
            <person name="Tiirola M."/>
            <person name="Peura S."/>
            <person name="Aalto S.L."/>
            <person name="Karvinen A."/>
            <person name="Nykanen H."/>
        </authorList>
    </citation>
    <scope>NUCLEOTIDE SEQUENCE [LARGE SCALE GENOMIC DNA]</scope>
    <source>
        <strain evidence="7">AMbin10</strain>
    </source>
</reference>
<sequence>MNNGTLLSQGQQALWLVYQEDPHSAAYNLALPLRFQQRLDRDILRRALDFLRERHPALRTVFVECDGIPKQVLAEPADLLRTDDLGSLPESELLERVRLAARQPFDLKHSAFRATLFETADASSLLLLDFHHIVGDAGSLSILGEELLLGYAAFLQGQPPELPPAADPADFVAWENALLAGRKGERMAAYWAKQLGDGVPVLQLPTDHPRPPLQTYAGASVPFRLSAELTEHLKTLARQHNTRLFNVLLTAYQVLLHRYTAQPNIWIGVPTSMPRNEKQFAGLVGYLVNMMVVTAHFPEDGDLGFSQLLARTTHAVFTGLFHQPYPFARLVQTLQARRDRSYAPLVQAGFSYENESLMQDSFAADGVRAELVDIPQMEGQFDLSLAVTGDGPLRGLFLYNTDLLERDSIERLSGHFSALLEAIVANPQQAVGRLALLSDRDIRQLDAWNDTRQDYPRQQTLVGLFEEQARQSPGAVALVFDGEAWTYRQINQQANRLAHYLLGLKTESGEPLMAADTLVGVCVERCPDMLVGLLAILKAGAAYLPLDPDYPAERIRYMLEHSAAPLVLTQSLCWQRGIPPSSSGRRWALCLDKLEATLAQYPDGNPIPQAKPDALAYVIYTSGSTGKPKGVMVEHRALLNFLLDMRQRIGFKATDALLAVTTLSFDIAGLELFLPLLAGGCIHLARQDTVADGRLLKAYLDSHPISVMQATPATWKLLQYSQWRQTTPLTVLCGGEAMPLELARYLAQNSRQLWNVYGPTETTVWSTAGLIEAEFLDKPPAIGKPITNTQIYILSRQLQLLPPGIPGELCIAGDGLARGYLHRPDLTLERFVNVELSERCERVYRTGDLARWLPDGRLEYLGRIDHQVKLRGFRIELGEIESVLAKQPGVREAVTILANKDGNSRLLAYVTGEPGVRVDSLKLALKTELPDYMQPSAIVLLDMLPLTPNGKTDRNALPVPAAESTVMYMAPATSREKILAGLWALLLQKERVGRQDDFFALGGHSLLAAQLTSRIRDSFQVELPIRAIFEHPLLEDLAVHIEESGACFRLPPILPQLADTTSRLSFAQQRLWFIDRFEGPSATYNIPVALQWDGPLDLNALQAALRWLVERHHSLRSRFPDQGGEPWLALLPSEGFACAVCDLSSLSAERQQAEIHAYALWIFDLAAGPLFRADLFLLAENRHALLLNMHHSISDGWSLGVLMREFQQAYQAFCLGQPPAVPDLPVQYSDYAAWQREWLQGGILQRQVDYWRQQLSGAPGLLELPTDFPRPARQAFHGSQYRRALDGDLTRAVHALGRGQGSSLFMTLLAAFTVLLARYSRQDDLCIGSPIANRTHSHTEELVGFFVNTLVLRSRLQPGETFSQLLQAMRKTCLDAYAHQDIPFETLVEQLQPVRSLSHTPLFQVMFALQNVQAAQFELPAVRLAELPLEFPVAKFDLTLNIEERDGQLVCHWEYATGLFSETTIVRMAAHFAQLLNAVTDNPDRAIDRLPMLTPLDIQQLHAWNDTGLEYGGEQTVTSLLELQVEQAPDNIALVFAGQSLSYRELNAQANRLANYLIQLTGTDGQTLLCGNPLVGICLERSPSMVVGLLAILKAGGAYLPIDPDYPAERIRWMLADSATPLLLTQSNLQTRLPLGGLEPACTLLCLDQWQSAGQSSANPHRQSQAGDLAYLIYTSGSTGRPKGVMLEHRGAVNLARSQREFFRTGPGSRVLQFASLSFDAATAEVLVALISGAALHLAPLRQIQTELFALLKDQAITHVTLPPSALAALPTGDLPALGTLIVAGEACPPALAAQWGRGRRFINAYGPTETTVCASLFECQADGSPTLIGRPIANSHIYILNGHCQPLPPGVPGELCVAGVGLARGYWNRQDLNAEKFIELELFGRVERVYKTGDLARWRTDGNLEFMGRIDQQVKLRGFRIELGEIEAVLAAHEAVREAVAVLYEGDGNPRLVAYVVLSDPSSVVTEQCSVVGEKPTERDVQPSPSSIATSHRSLTAFLKDRLPGYMVPAHIQVLESLPLTPNGKIDRKALPKPDVASTRYEPPCDTTEQHLAEIWQQVLKRDSVGMNDNFFGLGGHSLLLMQVHNHLQPDYPALKVIDLFGYPTIRALAGHLRQQGQPASAEPAMDRQAAQSRAEQRRAHQGSALQRRR</sequence>
<dbReference type="Gene3D" id="3.30.300.30">
    <property type="match status" value="2"/>
</dbReference>
<dbReference type="FunFam" id="3.40.50.12780:FF:000012">
    <property type="entry name" value="Non-ribosomal peptide synthetase"/>
    <property type="match status" value="2"/>
</dbReference>
<dbReference type="GO" id="GO:0009366">
    <property type="term" value="C:enterobactin synthetase complex"/>
    <property type="evidence" value="ECO:0007669"/>
    <property type="project" value="TreeGrafter"/>
</dbReference>
<accession>A0A2W4SUK7</accession>
<dbReference type="InterPro" id="IPR045851">
    <property type="entry name" value="AMP-bd_C_sf"/>
</dbReference>
<dbReference type="InterPro" id="IPR001242">
    <property type="entry name" value="Condensation_dom"/>
</dbReference>
<dbReference type="InterPro" id="IPR020845">
    <property type="entry name" value="AMP-binding_CS"/>
</dbReference>
<feature type="domain" description="Carrier" evidence="6">
    <location>
        <begin position="2044"/>
        <end position="2118"/>
    </location>
</feature>
<dbReference type="InterPro" id="IPR036736">
    <property type="entry name" value="ACP-like_sf"/>
</dbReference>